<dbReference type="AlphaFoldDB" id="A0A644WWI6"/>
<sequence>MGRTDIHAVSAVDAAIFDDHCRTILYLDGLHRTTTYTLVAVTTLGELGIDGVDHALAPISLSAELTRSRTHAVSSP</sequence>
<reference evidence="1" key="1">
    <citation type="submission" date="2019-08" db="EMBL/GenBank/DDBJ databases">
        <authorList>
            <person name="Kucharzyk K."/>
            <person name="Murdoch R.W."/>
            <person name="Higgins S."/>
            <person name="Loffler F."/>
        </authorList>
    </citation>
    <scope>NUCLEOTIDE SEQUENCE</scope>
</reference>
<organism evidence="1">
    <name type="scientific">bioreactor metagenome</name>
    <dbReference type="NCBI Taxonomy" id="1076179"/>
    <lineage>
        <taxon>unclassified sequences</taxon>
        <taxon>metagenomes</taxon>
        <taxon>ecological metagenomes</taxon>
    </lineage>
</organism>
<name>A0A644WWI6_9ZZZZ</name>
<dbReference type="EMBL" id="VSSQ01001405">
    <property type="protein sequence ID" value="MPM08057.1"/>
    <property type="molecule type" value="Genomic_DNA"/>
</dbReference>
<proteinExistence type="predicted"/>
<comment type="caution">
    <text evidence="1">The sequence shown here is derived from an EMBL/GenBank/DDBJ whole genome shotgun (WGS) entry which is preliminary data.</text>
</comment>
<protein>
    <submittedName>
        <fullName evidence="1">Uncharacterized protein</fullName>
    </submittedName>
</protein>
<evidence type="ECO:0000313" key="1">
    <source>
        <dbReference type="EMBL" id="MPM08057.1"/>
    </source>
</evidence>
<accession>A0A644WWI6</accession>
<gene>
    <name evidence="1" type="ORF">SDC9_54369</name>
</gene>